<reference evidence="2" key="1">
    <citation type="journal article" date="2023" name="Mol. Phylogenet. Evol.">
        <title>Genome-scale phylogeny and comparative genomics of the fungal order Sordariales.</title>
        <authorList>
            <person name="Hensen N."/>
            <person name="Bonometti L."/>
            <person name="Westerberg I."/>
            <person name="Brannstrom I.O."/>
            <person name="Guillou S."/>
            <person name="Cros-Aarteil S."/>
            <person name="Calhoun S."/>
            <person name="Haridas S."/>
            <person name="Kuo A."/>
            <person name="Mondo S."/>
            <person name="Pangilinan J."/>
            <person name="Riley R."/>
            <person name="LaButti K."/>
            <person name="Andreopoulos B."/>
            <person name="Lipzen A."/>
            <person name="Chen C."/>
            <person name="Yan M."/>
            <person name="Daum C."/>
            <person name="Ng V."/>
            <person name="Clum A."/>
            <person name="Steindorff A."/>
            <person name="Ohm R.A."/>
            <person name="Martin F."/>
            <person name="Silar P."/>
            <person name="Natvig D.O."/>
            <person name="Lalanne C."/>
            <person name="Gautier V."/>
            <person name="Ament-Velasquez S.L."/>
            <person name="Kruys A."/>
            <person name="Hutchinson M.I."/>
            <person name="Powell A.J."/>
            <person name="Barry K."/>
            <person name="Miller A.N."/>
            <person name="Grigoriev I.V."/>
            <person name="Debuchy R."/>
            <person name="Gladieux P."/>
            <person name="Hiltunen Thoren M."/>
            <person name="Johannesson H."/>
        </authorList>
    </citation>
    <scope>NUCLEOTIDE SEQUENCE</scope>
    <source>
        <strain evidence="2">CBS 538.74</strain>
    </source>
</reference>
<sequence>MDLDSSPENPQGNSCLRHPDAMDLDSGPKSFPASEHETKATDSPRQPPSQEVTATAAATDPQESQEPPATPTHPAPQNNNNNDLNNTQADELHFGQYLRPQTPPPLRSRRYRRLPQEFYDHARMSLHTAEDYQNYACRRRIPFCATVSFMNGPVPVPVPGSLIWGPRLGERVAAGNSEVESRAVTVAMPMRVVGGQQLGY</sequence>
<name>A0AAN6ZUL8_9PEZI</name>
<feature type="compositionally biased region" description="Polar residues" evidence="1">
    <location>
        <begin position="1"/>
        <end position="14"/>
    </location>
</feature>
<evidence type="ECO:0000256" key="1">
    <source>
        <dbReference type="SAM" id="MobiDB-lite"/>
    </source>
</evidence>
<comment type="caution">
    <text evidence="2">The sequence shown here is derived from an EMBL/GenBank/DDBJ whole genome shotgun (WGS) entry which is preliminary data.</text>
</comment>
<reference evidence="2" key="2">
    <citation type="submission" date="2023-05" db="EMBL/GenBank/DDBJ databases">
        <authorList>
            <consortium name="Lawrence Berkeley National Laboratory"/>
            <person name="Steindorff A."/>
            <person name="Hensen N."/>
            <person name="Bonometti L."/>
            <person name="Westerberg I."/>
            <person name="Brannstrom I.O."/>
            <person name="Guillou S."/>
            <person name="Cros-Aarteil S."/>
            <person name="Calhoun S."/>
            <person name="Haridas S."/>
            <person name="Kuo A."/>
            <person name="Mondo S."/>
            <person name="Pangilinan J."/>
            <person name="Riley R."/>
            <person name="Labutti K."/>
            <person name="Andreopoulos B."/>
            <person name="Lipzen A."/>
            <person name="Chen C."/>
            <person name="Yanf M."/>
            <person name="Daum C."/>
            <person name="Ng V."/>
            <person name="Clum A."/>
            <person name="Ohm R."/>
            <person name="Martin F."/>
            <person name="Silar P."/>
            <person name="Natvig D."/>
            <person name="Lalanne C."/>
            <person name="Gautier V."/>
            <person name="Ament-Velasquez S.L."/>
            <person name="Kruys A."/>
            <person name="Hutchinson M.I."/>
            <person name="Powell A.J."/>
            <person name="Barry K."/>
            <person name="Miller A.N."/>
            <person name="Grigoriev I.V."/>
            <person name="Debuchy R."/>
            <person name="Gladieux P."/>
            <person name="Thoren M.H."/>
            <person name="Johannesson H."/>
        </authorList>
    </citation>
    <scope>NUCLEOTIDE SEQUENCE</scope>
    <source>
        <strain evidence="2">CBS 538.74</strain>
    </source>
</reference>
<dbReference type="AlphaFoldDB" id="A0AAN6ZUL8"/>
<dbReference type="Proteomes" id="UP001302745">
    <property type="component" value="Unassembled WGS sequence"/>
</dbReference>
<organism evidence="2 3">
    <name type="scientific">Chaetomidium leptoderma</name>
    <dbReference type="NCBI Taxonomy" id="669021"/>
    <lineage>
        <taxon>Eukaryota</taxon>
        <taxon>Fungi</taxon>
        <taxon>Dikarya</taxon>
        <taxon>Ascomycota</taxon>
        <taxon>Pezizomycotina</taxon>
        <taxon>Sordariomycetes</taxon>
        <taxon>Sordariomycetidae</taxon>
        <taxon>Sordariales</taxon>
        <taxon>Chaetomiaceae</taxon>
        <taxon>Chaetomidium</taxon>
    </lineage>
</organism>
<evidence type="ECO:0000313" key="3">
    <source>
        <dbReference type="Proteomes" id="UP001302745"/>
    </source>
</evidence>
<evidence type="ECO:0000313" key="2">
    <source>
        <dbReference type="EMBL" id="KAK4150699.1"/>
    </source>
</evidence>
<accession>A0AAN6ZUL8</accession>
<keyword evidence="3" id="KW-1185">Reference proteome</keyword>
<protein>
    <submittedName>
        <fullName evidence="2">Uncharacterized protein</fullName>
    </submittedName>
</protein>
<dbReference type="EMBL" id="MU857056">
    <property type="protein sequence ID" value="KAK4150699.1"/>
    <property type="molecule type" value="Genomic_DNA"/>
</dbReference>
<feature type="compositionally biased region" description="Polar residues" evidence="1">
    <location>
        <begin position="43"/>
        <end position="53"/>
    </location>
</feature>
<feature type="region of interest" description="Disordered" evidence="1">
    <location>
        <begin position="1"/>
        <end position="87"/>
    </location>
</feature>
<proteinExistence type="predicted"/>
<gene>
    <name evidence="2" type="ORF">C8A00DRAFT_36717</name>
</gene>
<feature type="compositionally biased region" description="Low complexity" evidence="1">
    <location>
        <begin position="75"/>
        <end position="87"/>
    </location>
</feature>